<dbReference type="OrthoDB" id="5289737at2"/>
<accession>A0A327KXT0</accession>
<keyword evidence="1" id="KW-0175">Coiled coil</keyword>
<evidence type="ECO:0000256" key="1">
    <source>
        <dbReference type="SAM" id="Coils"/>
    </source>
</evidence>
<dbReference type="Pfam" id="PF01548">
    <property type="entry name" value="DEDD_Tnp_IS110"/>
    <property type="match status" value="1"/>
</dbReference>
<dbReference type="InterPro" id="IPR002525">
    <property type="entry name" value="Transp_IS110-like_N"/>
</dbReference>
<name>A0A327KXT0_9BRAD</name>
<gene>
    <name evidence="4" type="ORF">CH338_00235</name>
</gene>
<dbReference type="InterPro" id="IPR047650">
    <property type="entry name" value="Transpos_IS110"/>
</dbReference>
<dbReference type="PANTHER" id="PTHR33055">
    <property type="entry name" value="TRANSPOSASE FOR INSERTION SEQUENCE ELEMENT IS1111A"/>
    <property type="match status" value="1"/>
</dbReference>
<dbReference type="InterPro" id="IPR003346">
    <property type="entry name" value="Transposase_20"/>
</dbReference>
<evidence type="ECO:0000313" key="4">
    <source>
        <dbReference type="EMBL" id="RAI42365.1"/>
    </source>
</evidence>
<dbReference type="GO" id="GO:0004803">
    <property type="term" value="F:transposase activity"/>
    <property type="evidence" value="ECO:0007669"/>
    <property type="project" value="InterPro"/>
</dbReference>
<evidence type="ECO:0000259" key="2">
    <source>
        <dbReference type="Pfam" id="PF01548"/>
    </source>
</evidence>
<dbReference type="GO" id="GO:0006313">
    <property type="term" value="P:DNA transposition"/>
    <property type="evidence" value="ECO:0007669"/>
    <property type="project" value="InterPro"/>
</dbReference>
<dbReference type="RefSeq" id="WP_111355031.1">
    <property type="nucleotide sequence ID" value="NZ_NHSK01000156.1"/>
</dbReference>
<dbReference type="GO" id="GO:0003677">
    <property type="term" value="F:DNA binding"/>
    <property type="evidence" value="ECO:0007669"/>
    <property type="project" value="InterPro"/>
</dbReference>
<evidence type="ECO:0000313" key="5">
    <source>
        <dbReference type="Proteomes" id="UP000248863"/>
    </source>
</evidence>
<dbReference type="Pfam" id="PF02371">
    <property type="entry name" value="Transposase_20"/>
    <property type="match status" value="1"/>
</dbReference>
<feature type="coiled-coil region" evidence="1">
    <location>
        <begin position="185"/>
        <end position="212"/>
    </location>
</feature>
<sequence>MIRNKPQAAVYGVDLGKNLFHVVGTDATGNIVQRVKFRRETLMAFFERAEPSLVGMEACPGSQWLARKLQALGHTVRIIPAQFVKPYVKSHKNDTIDAEAIAEAVTRPTMRFVEVKRVDQVDLQALHRIRDQMVGHRTKLICQMRAFCLEFGIPIRQGVGAFKITLPTILADSSNDLSATMRRLLTELFNDLKGLEARIAEIGRDIEAAAADSELAKRLMTIPGIGPLGATALLAAAGNGQQFKRARDLAAWLGLVPQQHSTGGKSLLLGISKRGNRYVRRLLVHGARSCAMHLDRSKDRLGLWINQLQSRMHINKVVVALAAKIARIAWVVMNRPGALYQQRGHAVS</sequence>
<reference evidence="4 5" key="1">
    <citation type="submission" date="2017-07" db="EMBL/GenBank/DDBJ databases">
        <title>Draft Genome Sequences of Select Purple Nonsulfur Bacteria.</title>
        <authorList>
            <person name="Lasarre B."/>
            <person name="Mckinlay J.B."/>
        </authorList>
    </citation>
    <scope>NUCLEOTIDE SEQUENCE [LARGE SCALE GENOMIC DNA]</scope>
    <source>
        <strain evidence="4 5">DSM 11907</strain>
    </source>
</reference>
<dbReference type="PANTHER" id="PTHR33055:SF3">
    <property type="entry name" value="PUTATIVE TRANSPOSASE FOR IS117-RELATED"/>
    <property type="match status" value="1"/>
</dbReference>
<evidence type="ECO:0000259" key="3">
    <source>
        <dbReference type="Pfam" id="PF02371"/>
    </source>
</evidence>
<keyword evidence="5" id="KW-1185">Reference proteome</keyword>
<proteinExistence type="predicted"/>
<dbReference type="AlphaFoldDB" id="A0A327KXT0"/>
<organism evidence="4 5">
    <name type="scientific">Rhodoplanes elegans</name>
    <dbReference type="NCBI Taxonomy" id="29408"/>
    <lineage>
        <taxon>Bacteria</taxon>
        <taxon>Pseudomonadati</taxon>
        <taxon>Pseudomonadota</taxon>
        <taxon>Alphaproteobacteria</taxon>
        <taxon>Hyphomicrobiales</taxon>
        <taxon>Nitrobacteraceae</taxon>
        <taxon>Rhodoplanes</taxon>
    </lineage>
</organism>
<dbReference type="NCBIfam" id="NF033542">
    <property type="entry name" value="transpos_IS110"/>
    <property type="match status" value="1"/>
</dbReference>
<dbReference type="EMBL" id="NPEU01000001">
    <property type="protein sequence ID" value="RAI42365.1"/>
    <property type="molecule type" value="Genomic_DNA"/>
</dbReference>
<feature type="domain" description="Transposase IS116/IS110/IS902 C-terminal" evidence="3">
    <location>
        <begin position="217"/>
        <end position="297"/>
    </location>
</feature>
<protein>
    <submittedName>
        <fullName evidence="4">IS110 family transposase</fullName>
    </submittedName>
</protein>
<dbReference type="Proteomes" id="UP000248863">
    <property type="component" value="Unassembled WGS sequence"/>
</dbReference>
<feature type="domain" description="Transposase IS110-like N-terminal" evidence="2">
    <location>
        <begin position="12"/>
        <end position="147"/>
    </location>
</feature>
<comment type="caution">
    <text evidence="4">The sequence shown here is derived from an EMBL/GenBank/DDBJ whole genome shotgun (WGS) entry which is preliminary data.</text>
</comment>